<evidence type="ECO:0000313" key="2">
    <source>
        <dbReference type="Proteomes" id="UP000198748"/>
    </source>
</evidence>
<dbReference type="STRING" id="659014.SAMN04487996_1162"/>
<sequence length="54" mass="6380">MWIACSRSGIRHPTKIQTKKIRENAIEIANPRIQKPIYLGRFRQKKVLNFTKLS</sequence>
<dbReference type="AlphaFoldDB" id="A0A1G7S4H1"/>
<accession>A0A1G7S4H1</accession>
<evidence type="ECO:0000313" key="1">
    <source>
        <dbReference type="EMBL" id="SDG17935.1"/>
    </source>
</evidence>
<proteinExistence type="predicted"/>
<gene>
    <name evidence="1" type="ORF">SAMN04487996_1162</name>
</gene>
<keyword evidence="2" id="KW-1185">Reference proteome</keyword>
<organism evidence="1 2">
    <name type="scientific">Dyadobacter soli</name>
    <dbReference type="NCBI Taxonomy" id="659014"/>
    <lineage>
        <taxon>Bacteria</taxon>
        <taxon>Pseudomonadati</taxon>
        <taxon>Bacteroidota</taxon>
        <taxon>Cytophagia</taxon>
        <taxon>Cytophagales</taxon>
        <taxon>Spirosomataceae</taxon>
        <taxon>Dyadobacter</taxon>
    </lineage>
</organism>
<dbReference type="EMBL" id="FNAN01000016">
    <property type="protein sequence ID" value="SDG17935.1"/>
    <property type="molecule type" value="Genomic_DNA"/>
</dbReference>
<protein>
    <submittedName>
        <fullName evidence="1">Uncharacterized protein</fullName>
    </submittedName>
</protein>
<dbReference type="Proteomes" id="UP000198748">
    <property type="component" value="Unassembled WGS sequence"/>
</dbReference>
<name>A0A1G7S4H1_9BACT</name>
<reference evidence="2" key="1">
    <citation type="submission" date="2016-10" db="EMBL/GenBank/DDBJ databases">
        <authorList>
            <person name="Varghese N."/>
            <person name="Submissions S."/>
        </authorList>
    </citation>
    <scope>NUCLEOTIDE SEQUENCE [LARGE SCALE GENOMIC DNA]</scope>
    <source>
        <strain evidence="2">DSM 25329</strain>
    </source>
</reference>